<dbReference type="AlphaFoldDB" id="A0A5J9T0K2"/>
<accession>A0A5J9T0K2</accession>
<sequence>MDIFLTLLVIATAVVAVRLLVCAVARCLCDDDEAAAAHHHHHHHHHSPDTSDFDEDVEAWHGAGLAIFGHA</sequence>
<gene>
    <name evidence="2" type="ORF">EJB05_47938</name>
</gene>
<organism evidence="2 3">
    <name type="scientific">Eragrostis curvula</name>
    <name type="common">weeping love grass</name>
    <dbReference type="NCBI Taxonomy" id="38414"/>
    <lineage>
        <taxon>Eukaryota</taxon>
        <taxon>Viridiplantae</taxon>
        <taxon>Streptophyta</taxon>
        <taxon>Embryophyta</taxon>
        <taxon>Tracheophyta</taxon>
        <taxon>Spermatophyta</taxon>
        <taxon>Magnoliopsida</taxon>
        <taxon>Liliopsida</taxon>
        <taxon>Poales</taxon>
        <taxon>Poaceae</taxon>
        <taxon>PACMAD clade</taxon>
        <taxon>Chloridoideae</taxon>
        <taxon>Eragrostideae</taxon>
        <taxon>Eragrostidinae</taxon>
        <taxon>Eragrostis</taxon>
    </lineage>
</organism>
<dbReference type="Gramene" id="TVU04803">
    <property type="protein sequence ID" value="TVU04803"/>
    <property type="gene ID" value="EJB05_47938"/>
</dbReference>
<evidence type="ECO:0000313" key="2">
    <source>
        <dbReference type="EMBL" id="TVU04803.1"/>
    </source>
</evidence>
<evidence type="ECO:0000256" key="1">
    <source>
        <dbReference type="SAM" id="SignalP"/>
    </source>
</evidence>
<protein>
    <submittedName>
        <fullName evidence="2">Uncharacterized protein</fullName>
    </submittedName>
</protein>
<dbReference type="Proteomes" id="UP000324897">
    <property type="component" value="Unassembled WGS sequence"/>
</dbReference>
<reference evidence="2 3" key="1">
    <citation type="journal article" date="2019" name="Sci. Rep.">
        <title>A high-quality genome of Eragrostis curvula grass provides insights into Poaceae evolution and supports new strategies to enhance forage quality.</title>
        <authorList>
            <person name="Carballo J."/>
            <person name="Santos B.A.C.M."/>
            <person name="Zappacosta D."/>
            <person name="Garbus I."/>
            <person name="Selva J.P."/>
            <person name="Gallo C.A."/>
            <person name="Diaz A."/>
            <person name="Albertini E."/>
            <person name="Caccamo M."/>
            <person name="Echenique V."/>
        </authorList>
    </citation>
    <scope>NUCLEOTIDE SEQUENCE [LARGE SCALE GENOMIC DNA]</scope>
    <source>
        <strain evidence="3">cv. Victoria</strain>
        <tissue evidence="2">Leaf</tissue>
    </source>
</reference>
<keyword evidence="3" id="KW-1185">Reference proteome</keyword>
<feature type="non-terminal residue" evidence="2">
    <location>
        <position position="1"/>
    </location>
</feature>
<feature type="signal peptide" evidence="1">
    <location>
        <begin position="1"/>
        <end position="16"/>
    </location>
</feature>
<keyword evidence="1" id="KW-0732">Signal</keyword>
<comment type="caution">
    <text evidence="2">The sequence shown here is derived from an EMBL/GenBank/DDBJ whole genome shotgun (WGS) entry which is preliminary data.</text>
</comment>
<name>A0A5J9T0K2_9POAL</name>
<proteinExistence type="predicted"/>
<dbReference type="EMBL" id="RWGY01000051">
    <property type="protein sequence ID" value="TVU04803.1"/>
    <property type="molecule type" value="Genomic_DNA"/>
</dbReference>
<feature type="chain" id="PRO_5023810244" evidence="1">
    <location>
        <begin position="17"/>
        <end position="71"/>
    </location>
</feature>
<evidence type="ECO:0000313" key="3">
    <source>
        <dbReference type="Proteomes" id="UP000324897"/>
    </source>
</evidence>